<feature type="compositionally biased region" description="Polar residues" evidence="4">
    <location>
        <begin position="325"/>
        <end position="338"/>
    </location>
</feature>
<keyword evidence="2" id="KW-0804">Transcription</keyword>
<dbReference type="PROSITE" id="PS50048">
    <property type="entry name" value="ZN2_CY6_FUNGAL_2"/>
    <property type="match status" value="1"/>
</dbReference>
<comment type="caution">
    <text evidence="6">The sequence shown here is derived from an EMBL/GenBank/DDBJ whole genome shotgun (WGS) entry which is preliminary data.</text>
</comment>
<dbReference type="AlphaFoldDB" id="A0A438NHE5"/>
<feature type="domain" description="Zn(2)-C6 fungal-type" evidence="5">
    <location>
        <begin position="527"/>
        <end position="559"/>
    </location>
</feature>
<gene>
    <name evidence="6" type="ORF">B0A52_01423</name>
</gene>
<keyword evidence="1" id="KW-0805">Transcription regulation</keyword>
<evidence type="ECO:0000313" key="7">
    <source>
        <dbReference type="Proteomes" id="UP000288859"/>
    </source>
</evidence>
<feature type="compositionally biased region" description="Polar residues" evidence="4">
    <location>
        <begin position="176"/>
        <end position="203"/>
    </location>
</feature>
<keyword evidence="3" id="KW-0539">Nucleus</keyword>
<feature type="region of interest" description="Disordered" evidence="4">
    <location>
        <begin position="102"/>
        <end position="215"/>
    </location>
</feature>
<name>A0A438NHE5_EXOME</name>
<organism evidence="6 7">
    <name type="scientific">Exophiala mesophila</name>
    <name type="common">Black yeast-like fungus</name>
    <dbReference type="NCBI Taxonomy" id="212818"/>
    <lineage>
        <taxon>Eukaryota</taxon>
        <taxon>Fungi</taxon>
        <taxon>Dikarya</taxon>
        <taxon>Ascomycota</taxon>
        <taxon>Pezizomycotina</taxon>
        <taxon>Eurotiomycetes</taxon>
        <taxon>Chaetothyriomycetidae</taxon>
        <taxon>Chaetothyriales</taxon>
        <taxon>Herpotrichiellaceae</taxon>
        <taxon>Exophiala</taxon>
    </lineage>
</organism>
<evidence type="ECO:0000259" key="5">
    <source>
        <dbReference type="PROSITE" id="PS50048"/>
    </source>
</evidence>
<dbReference type="OrthoDB" id="4150467at2759"/>
<dbReference type="InterPro" id="IPR000222">
    <property type="entry name" value="PP2C_BS"/>
</dbReference>
<evidence type="ECO:0000256" key="1">
    <source>
        <dbReference type="ARBA" id="ARBA00023015"/>
    </source>
</evidence>
<feature type="compositionally biased region" description="Polar residues" evidence="4">
    <location>
        <begin position="495"/>
        <end position="511"/>
    </location>
</feature>
<dbReference type="GO" id="GO:0000981">
    <property type="term" value="F:DNA-binding transcription factor activity, RNA polymerase II-specific"/>
    <property type="evidence" value="ECO:0007669"/>
    <property type="project" value="InterPro"/>
</dbReference>
<feature type="region of interest" description="Disordered" evidence="4">
    <location>
        <begin position="308"/>
        <end position="340"/>
    </location>
</feature>
<accession>A0A438NHE5</accession>
<sequence>MQISSLLSKEEKFVPNMPSAKSITFELLLDEGSKTRARIPLRVVLNTHDSTESIITTVKNFYGIYDGHGVSFEDSWGNTLIASHDNLKSNSTVYVRAQPSNAHTNGAYFNDNSHDTRRRPSLGEPFQVFPPHLREQSHSPSRPSSRLARKRSASPTQGRGRRSASQQKRNPHPTISRGSSASGSCNGDNGYSDSEAGRSSVSGSRKAKSEQFASSDISTANVLQDGRRGQAIFDSSTLPLYLPPQVPVTASQSSISPQRRSLVQEAPSPFRPPAQKLYGIEQIPVLTPQSNAQNTHNYEAKIECANDNATTPVPQHGHRLRDRQSGYNSRQGYSSSGILPTPDPTVASCISDEDVARTLIALGDASNYSHGRTSNSTIDETFSGVADAASSTGATSDSDEYSDAEGGQTKYRKYLEDEGEDYDHDESTRDHDEFDGPPKTKKIKTKLHDGPTNGYRPKSNTITKSTKIGKARSTGMPKPQKQPVQPGLMKAPTAPASTGQARKSSGSSINFQHPLGADEEDLSSKPRCQRCRKSKKGCDRQRPCQRCKDAGIGIDGCVSEDEGNGRKGRYGRWVGVPVAKAEVTASDDGSVAATEFISNEATLVDSAGSPDKSKKRKR</sequence>
<reference evidence="6 7" key="1">
    <citation type="submission" date="2017-03" db="EMBL/GenBank/DDBJ databases">
        <title>Genomes of endolithic fungi from Antarctica.</title>
        <authorList>
            <person name="Coleine C."/>
            <person name="Masonjones S."/>
            <person name="Stajich J.E."/>
        </authorList>
    </citation>
    <scope>NUCLEOTIDE SEQUENCE [LARGE SCALE GENOMIC DNA]</scope>
    <source>
        <strain evidence="6 7">CCFEE 6314</strain>
    </source>
</reference>
<dbReference type="SMART" id="SM00066">
    <property type="entry name" value="GAL4"/>
    <property type="match status" value="1"/>
</dbReference>
<feature type="compositionally biased region" description="Basic and acidic residues" evidence="4">
    <location>
        <begin position="425"/>
        <end position="438"/>
    </location>
</feature>
<dbReference type="Proteomes" id="UP000288859">
    <property type="component" value="Unassembled WGS sequence"/>
</dbReference>
<dbReference type="EMBL" id="NAJM01000003">
    <property type="protein sequence ID" value="RVX75146.1"/>
    <property type="molecule type" value="Genomic_DNA"/>
</dbReference>
<feature type="compositionally biased region" description="Polar residues" evidence="4">
    <location>
        <begin position="153"/>
        <end position="168"/>
    </location>
</feature>
<feature type="region of interest" description="Disordered" evidence="4">
    <location>
        <begin position="388"/>
        <end position="526"/>
    </location>
</feature>
<dbReference type="CDD" id="cd00067">
    <property type="entry name" value="GAL4"/>
    <property type="match status" value="1"/>
</dbReference>
<evidence type="ECO:0000256" key="3">
    <source>
        <dbReference type="ARBA" id="ARBA00023242"/>
    </source>
</evidence>
<evidence type="ECO:0000313" key="6">
    <source>
        <dbReference type="EMBL" id="RVX75146.1"/>
    </source>
</evidence>
<dbReference type="VEuPathDB" id="FungiDB:PV10_04586"/>
<dbReference type="Pfam" id="PF00172">
    <property type="entry name" value="Zn_clus"/>
    <property type="match status" value="1"/>
</dbReference>
<protein>
    <recommendedName>
        <fullName evidence="5">Zn(2)-C6 fungal-type domain-containing protein</fullName>
    </recommendedName>
</protein>
<evidence type="ECO:0000256" key="4">
    <source>
        <dbReference type="SAM" id="MobiDB-lite"/>
    </source>
</evidence>
<dbReference type="PROSITE" id="PS01032">
    <property type="entry name" value="PPM_1"/>
    <property type="match status" value="1"/>
</dbReference>
<dbReference type="InterPro" id="IPR001138">
    <property type="entry name" value="Zn2Cys6_DnaBD"/>
</dbReference>
<proteinExistence type="predicted"/>
<dbReference type="GO" id="GO:0008270">
    <property type="term" value="F:zinc ion binding"/>
    <property type="evidence" value="ECO:0007669"/>
    <property type="project" value="InterPro"/>
</dbReference>
<evidence type="ECO:0000256" key="2">
    <source>
        <dbReference type="ARBA" id="ARBA00023163"/>
    </source>
</evidence>